<dbReference type="InterPro" id="IPR045297">
    <property type="entry name" value="Complex1_LYR_LYRM4"/>
</dbReference>
<name>A0ABQ9EEC6_TEGGR</name>
<proteinExistence type="inferred from homology"/>
<evidence type="ECO:0000313" key="3">
    <source>
        <dbReference type="EMBL" id="KAJ8302776.1"/>
    </source>
</evidence>
<dbReference type="PANTHER" id="PTHR13166">
    <property type="entry name" value="PROTEIN C6ORF149"/>
    <property type="match status" value="1"/>
</dbReference>
<dbReference type="PANTHER" id="PTHR13166:SF7">
    <property type="entry name" value="LYR MOTIF-CONTAINING PROTEIN 4"/>
    <property type="match status" value="1"/>
</dbReference>
<dbReference type="Proteomes" id="UP001217089">
    <property type="component" value="Unassembled WGS sequence"/>
</dbReference>
<dbReference type="EMBL" id="JARBDR010000917">
    <property type="protein sequence ID" value="KAJ8302776.1"/>
    <property type="molecule type" value="Genomic_DNA"/>
</dbReference>
<evidence type="ECO:0000259" key="2">
    <source>
        <dbReference type="Pfam" id="PF05347"/>
    </source>
</evidence>
<dbReference type="InterPro" id="IPR051522">
    <property type="entry name" value="ISC_assembly_LYR"/>
</dbReference>
<protein>
    <recommendedName>
        <fullName evidence="2">Complex 1 LYR protein domain-containing protein</fullName>
    </recommendedName>
</protein>
<dbReference type="InterPro" id="IPR008011">
    <property type="entry name" value="Complex1_LYR_dom"/>
</dbReference>
<dbReference type="CDD" id="cd20264">
    <property type="entry name" value="Complex1_LYR_LYRM4"/>
    <property type="match status" value="1"/>
</dbReference>
<gene>
    <name evidence="3" type="ORF">KUTeg_019172</name>
</gene>
<organism evidence="3 4">
    <name type="scientific">Tegillarca granosa</name>
    <name type="common">Malaysian cockle</name>
    <name type="synonym">Anadara granosa</name>
    <dbReference type="NCBI Taxonomy" id="220873"/>
    <lineage>
        <taxon>Eukaryota</taxon>
        <taxon>Metazoa</taxon>
        <taxon>Spiralia</taxon>
        <taxon>Lophotrochozoa</taxon>
        <taxon>Mollusca</taxon>
        <taxon>Bivalvia</taxon>
        <taxon>Autobranchia</taxon>
        <taxon>Pteriomorphia</taxon>
        <taxon>Arcoida</taxon>
        <taxon>Arcoidea</taxon>
        <taxon>Arcidae</taxon>
        <taxon>Tegillarca</taxon>
    </lineage>
</organism>
<accession>A0ABQ9EEC6</accession>
<reference evidence="3 4" key="1">
    <citation type="submission" date="2022-12" db="EMBL/GenBank/DDBJ databases">
        <title>Chromosome-level genome of Tegillarca granosa.</title>
        <authorList>
            <person name="Kim J."/>
        </authorList>
    </citation>
    <scope>NUCLEOTIDE SEQUENCE [LARGE SCALE GENOMIC DNA]</scope>
    <source>
        <strain evidence="3">Teg-2019</strain>
        <tissue evidence="3">Adductor muscle</tissue>
    </source>
</reference>
<sequence>MILHLTRMYAIRKTRDEFRSNQKVSDPSVIEQLIKKAEDNLELIKRQVLIGHILNFNDGL</sequence>
<evidence type="ECO:0000256" key="1">
    <source>
        <dbReference type="ARBA" id="ARBA00009508"/>
    </source>
</evidence>
<comment type="similarity">
    <text evidence="1">Belongs to the complex I LYR family.</text>
</comment>
<evidence type="ECO:0000313" key="4">
    <source>
        <dbReference type="Proteomes" id="UP001217089"/>
    </source>
</evidence>
<comment type="caution">
    <text evidence="3">The sequence shown here is derived from an EMBL/GenBank/DDBJ whole genome shotgun (WGS) entry which is preliminary data.</text>
</comment>
<dbReference type="Pfam" id="PF05347">
    <property type="entry name" value="Complex1_LYR"/>
    <property type="match status" value="1"/>
</dbReference>
<feature type="domain" description="Complex 1 LYR protein" evidence="2">
    <location>
        <begin position="6"/>
        <end position="42"/>
    </location>
</feature>
<keyword evidence="4" id="KW-1185">Reference proteome</keyword>